<keyword evidence="1" id="KW-0732">Signal</keyword>
<feature type="signal peptide" evidence="1">
    <location>
        <begin position="1"/>
        <end position="21"/>
    </location>
</feature>
<name>A0A1M5FJI5_9BACT</name>
<feature type="chain" id="PRO_5012160552" evidence="1">
    <location>
        <begin position="22"/>
        <end position="217"/>
    </location>
</feature>
<evidence type="ECO:0000313" key="2">
    <source>
        <dbReference type="EMBL" id="SHF91683.1"/>
    </source>
</evidence>
<dbReference type="RefSeq" id="WP_073045561.1">
    <property type="nucleotide sequence ID" value="NZ_FQUO01000014.1"/>
</dbReference>
<organism evidence="2 3">
    <name type="scientific">Cnuella takakiae</name>
    <dbReference type="NCBI Taxonomy" id="1302690"/>
    <lineage>
        <taxon>Bacteria</taxon>
        <taxon>Pseudomonadati</taxon>
        <taxon>Bacteroidota</taxon>
        <taxon>Chitinophagia</taxon>
        <taxon>Chitinophagales</taxon>
        <taxon>Chitinophagaceae</taxon>
        <taxon>Cnuella</taxon>
    </lineage>
</organism>
<proteinExistence type="predicted"/>
<evidence type="ECO:0000313" key="3">
    <source>
        <dbReference type="Proteomes" id="UP000184368"/>
    </source>
</evidence>
<evidence type="ECO:0000256" key="1">
    <source>
        <dbReference type="SAM" id="SignalP"/>
    </source>
</evidence>
<dbReference type="EMBL" id="FQUO01000014">
    <property type="protein sequence ID" value="SHF91683.1"/>
    <property type="molecule type" value="Genomic_DNA"/>
</dbReference>
<keyword evidence="3" id="KW-1185">Reference proteome</keyword>
<accession>A0A1M5FJI5</accession>
<protein>
    <submittedName>
        <fullName evidence="2">Uncharacterized protein</fullName>
    </submittedName>
</protein>
<dbReference type="AlphaFoldDB" id="A0A1M5FJI5"/>
<dbReference type="Proteomes" id="UP000184368">
    <property type="component" value="Unassembled WGS sequence"/>
</dbReference>
<dbReference type="STRING" id="1302690.BUE76_19030"/>
<sequence length="217" mass="24595">MFKFLPLTLIIFLFAKAPAKAQQAHRFTSYSLDALPTAWLKKPRILKAIDALLPATIRQLNDARSCTRCKAEYSITHRLDTVFIVEADLISKEPTTSIVNTERYQKVVSYKFKSYLSVWNNTGDEVARLVVNNPEEPQVYRVAESEYSLRKKCSVPVVFLQDKYINPNSGIIDENRAFGLRQRNGLVNSTVPTDNELVDMMASKLVAMHALINKLGL</sequence>
<reference evidence="2 3" key="1">
    <citation type="submission" date="2016-11" db="EMBL/GenBank/DDBJ databases">
        <authorList>
            <person name="Jaros S."/>
            <person name="Januszkiewicz K."/>
            <person name="Wedrychowicz H."/>
        </authorList>
    </citation>
    <scope>NUCLEOTIDE SEQUENCE [LARGE SCALE GENOMIC DNA]</scope>
    <source>
        <strain evidence="2 3">DSM 26897</strain>
    </source>
</reference>
<gene>
    <name evidence="2" type="ORF">SAMN05444008_11435</name>
</gene>